<accession>A0ABR3EBN2</accession>
<sequence length="108" mass="11467">MHRNWCRRRGPGRRCVGAACGSEQACLTRMAGRVSARLERILPGPRWDRASSTYSVGRPERCIATGVGGEALDGAASGRPAAVSRLVSPVWRAECQRDSSASCPALAA</sequence>
<comment type="caution">
    <text evidence="1">The sequence shown here is derived from an EMBL/GenBank/DDBJ whole genome shotgun (WGS) entry which is preliminary data.</text>
</comment>
<proteinExistence type="predicted"/>
<dbReference type="EMBL" id="JBAMZM010000015">
    <property type="protein sequence ID" value="KAL0509521.1"/>
    <property type="molecule type" value="Genomic_DNA"/>
</dbReference>
<gene>
    <name evidence="1" type="ORF">Q4I29_002062</name>
</gene>
<protein>
    <submittedName>
        <fullName evidence="1">Uncharacterized protein</fullName>
    </submittedName>
</protein>
<dbReference type="Proteomes" id="UP001443563">
    <property type="component" value="Unassembled WGS sequence"/>
</dbReference>
<reference evidence="1 2" key="1">
    <citation type="submission" date="2024-02" db="EMBL/GenBank/DDBJ databases">
        <title>FIRST GENOME SEQUENCES OF Leishmania (Viannia) shawi, Leishmania (Viannia) lindenbergi AND Leishmania (Viannia) utingensis.</title>
        <authorList>
            <person name="Resadore F."/>
            <person name="Custodio M.G.F."/>
            <person name="Boite M.C."/>
            <person name="Cupolillo E."/>
            <person name="Ferreira G.E.M."/>
        </authorList>
    </citation>
    <scope>NUCLEOTIDE SEQUENCE [LARGE SCALE GENOMIC DNA]</scope>
    <source>
        <strain evidence="1 2">MCEB/BR/1984/M8408</strain>
    </source>
</reference>
<evidence type="ECO:0000313" key="2">
    <source>
        <dbReference type="Proteomes" id="UP001443563"/>
    </source>
</evidence>
<organism evidence="1 2">
    <name type="scientific">Leishmania shawi</name>
    <dbReference type="NCBI Taxonomy" id="5680"/>
    <lineage>
        <taxon>Eukaryota</taxon>
        <taxon>Discoba</taxon>
        <taxon>Euglenozoa</taxon>
        <taxon>Kinetoplastea</taxon>
        <taxon>Metakinetoplastina</taxon>
        <taxon>Trypanosomatida</taxon>
        <taxon>Trypanosomatidae</taxon>
        <taxon>Leishmaniinae</taxon>
        <taxon>Leishmania</taxon>
        <taxon>Leishmania guyanensis species complex</taxon>
    </lineage>
</organism>
<keyword evidence="2" id="KW-1185">Reference proteome</keyword>
<evidence type="ECO:0000313" key="1">
    <source>
        <dbReference type="EMBL" id="KAL0509521.1"/>
    </source>
</evidence>
<name>A0ABR3EBN2_9TRYP</name>